<gene>
    <name evidence="3" type="ORF">KTH89_11875</name>
</gene>
<keyword evidence="3" id="KW-0482">Metalloprotease</keyword>
<dbReference type="GO" id="GO:0080120">
    <property type="term" value="P:CAAX-box protein maturation"/>
    <property type="evidence" value="ECO:0007669"/>
    <property type="project" value="UniProtKB-ARBA"/>
</dbReference>
<feature type="transmembrane region" description="Helical" evidence="1">
    <location>
        <begin position="239"/>
        <end position="263"/>
    </location>
</feature>
<keyword evidence="1" id="KW-0472">Membrane</keyword>
<feature type="transmembrane region" description="Helical" evidence="1">
    <location>
        <begin position="283"/>
        <end position="301"/>
    </location>
</feature>
<proteinExistence type="predicted"/>
<protein>
    <submittedName>
        <fullName evidence="3">CPBP family intramembrane metalloprotease</fullName>
    </submittedName>
</protein>
<sequence>MKKVWNNKLIKNKYGQVRSGWLILAVMAAYNLIMYALSYLLIETLRKILTSTGDINAATGELSQFAGWIDSTALPILLQIITEAVLILVPIIMWRNIMKRPTRELGLTTAGTPKKDCRAGMLLGIISCTIVFLITITVGGGHVVSWVPRITGPAIIWILIFILVAFGEEILTRGFIMSTLRRTRNIYIILLVPSVIFGLIHLSNPNVTLLSVTNIIIFGILFSYMYIKSGNIWMCIGYHFTWNTFQGIIYGMPVSGLNVPGFITTEFTQNNLLNGGGFGIEGGILTTIVSILGIIFIKYYYRNSEYDFINNNQKPKENRKGPNS</sequence>
<keyword evidence="1" id="KW-1133">Transmembrane helix</keyword>
<feature type="transmembrane region" description="Helical" evidence="1">
    <location>
        <begin position="186"/>
        <end position="203"/>
    </location>
</feature>
<evidence type="ECO:0000313" key="4">
    <source>
        <dbReference type="Proteomes" id="UP000712157"/>
    </source>
</evidence>
<name>A0A949NGX6_9FIRM</name>
<organism evidence="3 4">
    <name type="scientific">Diplocloster agilis</name>
    <dbReference type="NCBI Taxonomy" id="2850323"/>
    <lineage>
        <taxon>Bacteria</taxon>
        <taxon>Bacillati</taxon>
        <taxon>Bacillota</taxon>
        <taxon>Clostridia</taxon>
        <taxon>Lachnospirales</taxon>
        <taxon>Lachnospiraceae</taxon>
        <taxon>Diplocloster</taxon>
    </lineage>
</organism>
<dbReference type="PANTHER" id="PTHR39430:SF1">
    <property type="entry name" value="PROTEASE"/>
    <property type="match status" value="1"/>
</dbReference>
<evidence type="ECO:0000313" key="3">
    <source>
        <dbReference type="EMBL" id="MBU9737238.1"/>
    </source>
</evidence>
<accession>A0A949NGX6</accession>
<feature type="transmembrane region" description="Helical" evidence="1">
    <location>
        <begin position="146"/>
        <end position="166"/>
    </location>
</feature>
<keyword evidence="3" id="KW-0378">Hydrolase</keyword>
<evidence type="ECO:0000259" key="2">
    <source>
        <dbReference type="Pfam" id="PF02517"/>
    </source>
</evidence>
<keyword evidence="3" id="KW-0645">Protease</keyword>
<reference evidence="3" key="1">
    <citation type="submission" date="2021-06" db="EMBL/GenBank/DDBJ databases">
        <title>Description of novel taxa of the family Lachnospiraceae.</title>
        <authorList>
            <person name="Chaplin A.V."/>
            <person name="Sokolova S.R."/>
            <person name="Pikina A.P."/>
            <person name="Korzhanova M."/>
            <person name="Belova V."/>
            <person name="Korostin D."/>
            <person name="Efimov B.A."/>
        </authorList>
    </citation>
    <scope>NUCLEOTIDE SEQUENCE</scope>
    <source>
        <strain evidence="3">ASD5720</strain>
    </source>
</reference>
<evidence type="ECO:0000256" key="1">
    <source>
        <dbReference type="SAM" id="Phobius"/>
    </source>
</evidence>
<dbReference type="PANTHER" id="PTHR39430">
    <property type="entry name" value="MEMBRANE-ASSOCIATED PROTEASE-RELATED"/>
    <property type="match status" value="1"/>
</dbReference>
<feature type="transmembrane region" description="Helical" evidence="1">
    <location>
        <begin position="76"/>
        <end position="98"/>
    </location>
</feature>
<dbReference type="Pfam" id="PF02517">
    <property type="entry name" value="Rce1-like"/>
    <property type="match status" value="1"/>
</dbReference>
<comment type="caution">
    <text evidence="3">The sequence shown here is derived from an EMBL/GenBank/DDBJ whole genome shotgun (WGS) entry which is preliminary data.</text>
</comment>
<dbReference type="InterPro" id="IPR003675">
    <property type="entry name" value="Rce1/LyrA-like_dom"/>
</dbReference>
<dbReference type="AlphaFoldDB" id="A0A949NGX6"/>
<feature type="transmembrane region" description="Helical" evidence="1">
    <location>
        <begin position="21"/>
        <end position="42"/>
    </location>
</feature>
<keyword evidence="4" id="KW-1185">Reference proteome</keyword>
<keyword evidence="1" id="KW-0812">Transmembrane</keyword>
<dbReference type="EMBL" id="JAHQCW010000018">
    <property type="protein sequence ID" value="MBU9737238.1"/>
    <property type="molecule type" value="Genomic_DNA"/>
</dbReference>
<dbReference type="GO" id="GO:0004175">
    <property type="term" value="F:endopeptidase activity"/>
    <property type="evidence" value="ECO:0007669"/>
    <property type="project" value="UniProtKB-ARBA"/>
</dbReference>
<feature type="transmembrane region" description="Helical" evidence="1">
    <location>
        <begin position="119"/>
        <end position="140"/>
    </location>
</feature>
<dbReference type="GO" id="GO:0008237">
    <property type="term" value="F:metallopeptidase activity"/>
    <property type="evidence" value="ECO:0007669"/>
    <property type="project" value="UniProtKB-KW"/>
</dbReference>
<feature type="domain" description="CAAX prenyl protease 2/Lysostaphin resistance protein A-like" evidence="2">
    <location>
        <begin position="153"/>
        <end position="245"/>
    </location>
</feature>
<feature type="transmembrane region" description="Helical" evidence="1">
    <location>
        <begin position="209"/>
        <end position="227"/>
    </location>
</feature>
<dbReference type="RefSeq" id="WP_238721849.1">
    <property type="nucleotide sequence ID" value="NZ_JAHQCW010000018.1"/>
</dbReference>
<dbReference type="Proteomes" id="UP000712157">
    <property type="component" value="Unassembled WGS sequence"/>
</dbReference>